<evidence type="ECO:0000313" key="2">
    <source>
        <dbReference type="EMBL" id="RKF53936.1"/>
    </source>
</evidence>
<organism evidence="2 3">
    <name type="scientific">Golovinomyces cichoracearum</name>
    <dbReference type="NCBI Taxonomy" id="62708"/>
    <lineage>
        <taxon>Eukaryota</taxon>
        <taxon>Fungi</taxon>
        <taxon>Dikarya</taxon>
        <taxon>Ascomycota</taxon>
        <taxon>Pezizomycotina</taxon>
        <taxon>Leotiomycetes</taxon>
        <taxon>Erysiphales</taxon>
        <taxon>Erysiphaceae</taxon>
        <taxon>Golovinomyces</taxon>
    </lineage>
</organism>
<sequence length="61" mass="7033">MCGSLLDLAHTDYWPTLAEELIDWVTIQGFVMDSSSIGRMENGKSPEWTSEELCQIREQKR</sequence>
<proteinExistence type="predicted"/>
<protein>
    <submittedName>
        <fullName evidence="2">Uncharacterized protein</fullName>
    </submittedName>
</protein>
<name>A0A420H935_9PEZI</name>
<evidence type="ECO:0000313" key="3">
    <source>
        <dbReference type="Proteomes" id="UP000283383"/>
    </source>
</evidence>
<evidence type="ECO:0000256" key="1">
    <source>
        <dbReference type="SAM" id="MobiDB-lite"/>
    </source>
</evidence>
<accession>A0A420H935</accession>
<comment type="caution">
    <text evidence="2">The sequence shown here is derived from an EMBL/GenBank/DDBJ whole genome shotgun (WGS) entry which is preliminary data.</text>
</comment>
<dbReference type="Proteomes" id="UP000283383">
    <property type="component" value="Unassembled WGS sequence"/>
</dbReference>
<reference evidence="2 3" key="1">
    <citation type="journal article" date="2018" name="BMC Genomics">
        <title>Comparative genome analyses reveal sequence features reflecting distinct modes of host-adaptation between dicot and monocot powdery mildew.</title>
        <authorList>
            <person name="Wu Y."/>
            <person name="Ma X."/>
            <person name="Pan Z."/>
            <person name="Kale S.D."/>
            <person name="Song Y."/>
            <person name="King H."/>
            <person name="Zhang Q."/>
            <person name="Presley C."/>
            <person name="Deng X."/>
            <person name="Wei C.I."/>
            <person name="Xiao S."/>
        </authorList>
    </citation>
    <scope>NUCLEOTIDE SEQUENCE [LARGE SCALE GENOMIC DNA]</scope>
    <source>
        <strain evidence="2">UMSG3</strain>
    </source>
</reference>
<keyword evidence="3" id="KW-1185">Reference proteome</keyword>
<gene>
    <name evidence="2" type="ORF">GcM3_214016</name>
</gene>
<dbReference type="AlphaFoldDB" id="A0A420H935"/>
<dbReference type="EMBL" id="MCBQ01021430">
    <property type="protein sequence ID" value="RKF53936.1"/>
    <property type="molecule type" value="Genomic_DNA"/>
</dbReference>
<feature type="region of interest" description="Disordered" evidence="1">
    <location>
        <begin position="39"/>
        <end position="61"/>
    </location>
</feature>